<comment type="caution">
    <text evidence="4">The sequence shown here is derived from an EMBL/GenBank/DDBJ whole genome shotgun (WGS) entry which is preliminary data.</text>
</comment>
<dbReference type="EMBL" id="JADDOJ010000031">
    <property type="protein sequence ID" value="MBE7940798.1"/>
    <property type="molecule type" value="Genomic_DNA"/>
</dbReference>
<feature type="transmembrane region" description="Helical" evidence="2">
    <location>
        <begin position="41"/>
        <end position="60"/>
    </location>
</feature>
<feature type="transmembrane region" description="Helical" evidence="2">
    <location>
        <begin position="348"/>
        <end position="368"/>
    </location>
</feature>
<evidence type="ECO:0000259" key="3">
    <source>
        <dbReference type="Pfam" id="PF01757"/>
    </source>
</evidence>
<feature type="transmembrane region" description="Helical" evidence="2">
    <location>
        <begin position="242"/>
        <end position="265"/>
    </location>
</feature>
<keyword evidence="2" id="KW-0472">Membrane</keyword>
<keyword evidence="4" id="KW-0012">Acyltransferase</keyword>
<dbReference type="Proteomes" id="UP000715965">
    <property type="component" value="Unassembled WGS sequence"/>
</dbReference>
<keyword evidence="4" id="KW-0808">Transferase</keyword>
<feature type="transmembrane region" description="Helical" evidence="2">
    <location>
        <begin position="217"/>
        <end position="235"/>
    </location>
</feature>
<evidence type="ECO:0000256" key="1">
    <source>
        <dbReference type="SAM" id="MobiDB-lite"/>
    </source>
</evidence>
<dbReference type="InterPro" id="IPR050879">
    <property type="entry name" value="Acyltransferase_3"/>
</dbReference>
<feature type="domain" description="Acyltransferase 3" evidence="3">
    <location>
        <begin position="38"/>
        <end position="360"/>
    </location>
</feature>
<evidence type="ECO:0000313" key="4">
    <source>
        <dbReference type="EMBL" id="MBE7940798.1"/>
    </source>
</evidence>
<feature type="transmembrane region" description="Helical" evidence="2">
    <location>
        <begin position="160"/>
        <end position="178"/>
    </location>
</feature>
<keyword evidence="2" id="KW-1133">Transmembrane helix</keyword>
<name>A0ABR9SEM6_9BURK</name>
<protein>
    <submittedName>
        <fullName evidence="4">Acyltransferase</fullName>
    </submittedName>
</protein>
<feature type="transmembrane region" description="Helical" evidence="2">
    <location>
        <begin position="185"/>
        <end position="205"/>
    </location>
</feature>
<dbReference type="Pfam" id="PF01757">
    <property type="entry name" value="Acyl_transf_3"/>
    <property type="match status" value="1"/>
</dbReference>
<keyword evidence="2" id="KW-0812">Transmembrane</keyword>
<dbReference type="GO" id="GO:0016746">
    <property type="term" value="F:acyltransferase activity"/>
    <property type="evidence" value="ECO:0007669"/>
    <property type="project" value="UniProtKB-KW"/>
</dbReference>
<dbReference type="RefSeq" id="WP_193780334.1">
    <property type="nucleotide sequence ID" value="NZ_JADDOJ010000031.1"/>
</dbReference>
<sequence length="389" mass="41992">MSSAQPMARRRVAAAPRAQRARRGRGAAQVSGAGRVLGWDLLRGLCALMVAIYHLLYWLGLAELQALGTYGVYLFFVLSGASLAYSYGDLGPAPGGVLRFLAVRWMRLAPLFLAVTAVFLAMLYARDGRLVDGMPLRLALNASLLFGFHDPVVWSLPVGGWSLGIEFVFYLAFPLLMLAVRRPAWASAACIALLVLQAAWLQATVGTDGWEDSAVRYHQVPAFAGYFFVGCLIGHARRARTLAWPFAAGLVAWATLGLLLAGAMGEPGQELLGTRGLVLVPACFAVVWASGQVRVPGGRLSRVAAWLGDVTYGTYLIHPLLVFSLMWFVLPRFTPRAVESLATPLRGALLLVLLAATCTLAWASERWFERPLRQTGRRLLGGGPASAQA</sequence>
<dbReference type="PANTHER" id="PTHR23028:SF131">
    <property type="entry name" value="BLR2367 PROTEIN"/>
    <property type="match status" value="1"/>
</dbReference>
<feature type="transmembrane region" description="Helical" evidence="2">
    <location>
        <begin position="271"/>
        <end position="291"/>
    </location>
</feature>
<feature type="region of interest" description="Disordered" evidence="1">
    <location>
        <begin position="1"/>
        <end position="26"/>
    </location>
</feature>
<organism evidence="4 5">
    <name type="scientific">Ramlibacter aquaticus</name>
    <dbReference type="NCBI Taxonomy" id="2780094"/>
    <lineage>
        <taxon>Bacteria</taxon>
        <taxon>Pseudomonadati</taxon>
        <taxon>Pseudomonadota</taxon>
        <taxon>Betaproteobacteria</taxon>
        <taxon>Burkholderiales</taxon>
        <taxon>Comamonadaceae</taxon>
        <taxon>Ramlibacter</taxon>
    </lineage>
</organism>
<feature type="transmembrane region" description="Helical" evidence="2">
    <location>
        <begin position="105"/>
        <end position="124"/>
    </location>
</feature>
<evidence type="ECO:0000256" key="2">
    <source>
        <dbReference type="SAM" id="Phobius"/>
    </source>
</evidence>
<feature type="transmembrane region" description="Helical" evidence="2">
    <location>
        <begin position="67"/>
        <end position="85"/>
    </location>
</feature>
<proteinExistence type="predicted"/>
<feature type="transmembrane region" description="Helical" evidence="2">
    <location>
        <begin position="303"/>
        <end position="328"/>
    </location>
</feature>
<dbReference type="PANTHER" id="PTHR23028">
    <property type="entry name" value="ACETYLTRANSFERASE"/>
    <property type="match status" value="1"/>
</dbReference>
<evidence type="ECO:0000313" key="5">
    <source>
        <dbReference type="Proteomes" id="UP000715965"/>
    </source>
</evidence>
<keyword evidence="5" id="KW-1185">Reference proteome</keyword>
<reference evidence="4 5" key="1">
    <citation type="submission" date="2020-10" db="EMBL/GenBank/DDBJ databases">
        <title>Draft genome of Ramlibacter aquaticus LMG 30558.</title>
        <authorList>
            <person name="Props R."/>
        </authorList>
    </citation>
    <scope>NUCLEOTIDE SEQUENCE [LARGE SCALE GENOMIC DNA]</scope>
    <source>
        <strain evidence="4 5">LMG 30558</strain>
    </source>
</reference>
<gene>
    <name evidence="4" type="ORF">IM725_09475</name>
</gene>
<accession>A0ABR9SEM6</accession>
<dbReference type="InterPro" id="IPR002656">
    <property type="entry name" value="Acyl_transf_3_dom"/>
</dbReference>